<dbReference type="GO" id="GO:0061630">
    <property type="term" value="F:ubiquitin protein ligase activity"/>
    <property type="evidence" value="ECO:0007669"/>
    <property type="project" value="UniProtKB-EC"/>
</dbReference>
<evidence type="ECO:0000256" key="5">
    <source>
        <dbReference type="ARBA" id="ARBA00022737"/>
    </source>
</evidence>
<dbReference type="InterPro" id="IPR031127">
    <property type="entry name" value="E3_UB_ligase_RBR"/>
</dbReference>
<dbReference type="InterPro" id="IPR002867">
    <property type="entry name" value="IBR_dom"/>
</dbReference>
<keyword evidence="3" id="KW-0808">Transferase</keyword>
<dbReference type="Gene3D" id="3.30.40.10">
    <property type="entry name" value="Zinc/RING finger domain, C3HC4 (zinc finger)"/>
    <property type="match status" value="1"/>
</dbReference>
<keyword evidence="6" id="KW-0863">Zinc-finger</keyword>
<evidence type="ECO:0000256" key="1">
    <source>
        <dbReference type="ARBA" id="ARBA00001798"/>
    </source>
</evidence>
<evidence type="ECO:0000256" key="8">
    <source>
        <dbReference type="ARBA" id="ARBA00022833"/>
    </source>
</evidence>
<dbReference type="AlphaFoldDB" id="A0A6A6P1U4"/>
<evidence type="ECO:0000259" key="9">
    <source>
        <dbReference type="PROSITE" id="PS51873"/>
    </source>
</evidence>
<evidence type="ECO:0000256" key="6">
    <source>
        <dbReference type="ARBA" id="ARBA00022771"/>
    </source>
</evidence>
<dbReference type="GO" id="GO:0008270">
    <property type="term" value="F:zinc ion binding"/>
    <property type="evidence" value="ECO:0007669"/>
    <property type="project" value="UniProtKB-KW"/>
</dbReference>
<evidence type="ECO:0000256" key="4">
    <source>
        <dbReference type="ARBA" id="ARBA00022723"/>
    </source>
</evidence>
<protein>
    <recommendedName>
        <fullName evidence="2">RBR-type E3 ubiquitin transferase</fullName>
        <ecNumber evidence="2">2.3.2.31</ecNumber>
    </recommendedName>
</protein>
<sequence length="208" mass="23927">MPALAPPPPPPPEENVTCVVCLDDEIPISKSAKLKCGHHRCRSCLKRQFTLSVSDPAHMPPKCCTDDVIPLKHVDRLFDAKFKKLWNKKFQEYTTKNRIYCPRKGCGEWIKPSHIKMDHTTGRKCGKCSRCGTKVCALCNQKWHLRKECPNDEETKLFVETAKKEGWKRCYNCRAMVELKEGCNHMTCRCTAEFCMLCGQKWKTCDCP</sequence>
<dbReference type="CDD" id="cd22584">
    <property type="entry name" value="Rcat_RBR_unk"/>
    <property type="match status" value="1"/>
</dbReference>
<evidence type="ECO:0000313" key="10">
    <source>
        <dbReference type="EMBL" id="KAF2457869.1"/>
    </source>
</evidence>
<reference evidence="10" key="1">
    <citation type="journal article" date="2020" name="Stud. Mycol.">
        <title>101 Dothideomycetes genomes: a test case for predicting lifestyles and emergence of pathogens.</title>
        <authorList>
            <person name="Haridas S."/>
            <person name="Albert R."/>
            <person name="Binder M."/>
            <person name="Bloem J."/>
            <person name="Labutti K."/>
            <person name="Salamov A."/>
            <person name="Andreopoulos B."/>
            <person name="Baker S."/>
            <person name="Barry K."/>
            <person name="Bills G."/>
            <person name="Bluhm B."/>
            <person name="Cannon C."/>
            <person name="Castanera R."/>
            <person name="Culley D."/>
            <person name="Daum C."/>
            <person name="Ezra D."/>
            <person name="Gonzalez J."/>
            <person name="Henrissat B."/>
            <person name="Kuo A."/>
            <person name="Liang C."/>
            <person name="Lipzen A."/>
            <person name="Lutzoni F."/>
            <person name="Magnuson J."/>
            <person name="Mondo S."/>
            <person name="Nolan M."/>
            <person name="Ohm R."/>
            <person name="Pangilinan J."/>
            <person name="Park H.-J."/>
            <person name="Ramirez L."/>
            <person name="Alfaro M."/>
            <person name="Sun H."/>
            <person name="Tritt A."/>
            <person name="Yoshinaga Y."/>
            <person name="Zwiers L.-H."/>
            <person name="Turgeon B."/>
            <person name="Goodwin S."/>
            <person name="Spatafora J."/>
            <person name="Crous P."/>
            <person name="Grigoriev I."/>
        </authorList>
    </citation>
    <scope>NUCLEOTIDE SEQUENCE</scope>
    <source>
        <strain evidence="10">ATCC 16933</strain>
    </source>
</reference>
<comment type="catalytic activity">
    <reaction evidence="1">
        <text>[E2 ubiquitin-conjugating enzyme]-S-ubiquitinyl-L-cysteine + [acceptor protein]-L-lysine = [E2 ubiquitin-conjugating enzyme]-L-cysteine + [acceptor protein]-N(6)-ubiquitinyl-L-lysine.</text>
        <dbReference type="EC" id="2.3.2.31"/>
    </reaction>
</comment>
<dbReference type="PROSITE" id="PS51873">
    <property type="entry name" value="TRIAD"/>
    <property type="match status" value="1"/>
</dbReference>
<accession>A0A6A6P1U4</accession>
<dbReference type="SUPFAM" id="SSF57850">
    <property type="entry name" value="RING/U-box"/>
    <property type="match status" value="2"/>
</dbReference>
<keyword evidence="7" id="KW-0833">Ubl conjugation pathway</keyword>
<keyword evidence="4" id="KW-0479">Metal-binding</keyword>
<evidence type="ECO:0000256" key="3">
    <source>
        <dbReference type="ARBA" id="ARBA00022679"/>
    </source>
</evidence>
<dbReference type="EC" id="2.3.2.31" evidence="2"/>
<proteinExistence type="predicted"/>
<name>A0A6A6P1U4_9PEZI</name>
<dbReference type="EMBL" id="MU001679">
    <property type="protein sequence ID" value="KAF2457869.1"/>
    <property type="molecule type" value="Genomic_DNA"/>
</dbReference>
<dbReference type="PANTHER" id="PTHR11685">
    <property type="entry name" value="RBR FAMILY RING FINGER AND IBR DOMAIN-CONTAINING"/>
    <property type="match status" value="1"/>
</dbReference>
<dbReference type="InterPro" id="IPR013083">
    <property type="entry name" value="Znf_RING/FYVE/PHD"/>
</dbReference>
<dbReference type="Proteomes" id="UP000799766">
    <property type="component" value="Unassembled WGS sequence"/>
</dbReference>
<gene>
    <name evidence="10" type="ORF">BDY21DRAFT_320193</name>
</gene>
<dbReference type="GO" id="GO:0016567">
    <property type="term" value="P:protein ubiquitination"/>
    <property type="evidence" value="ECO:0007669"/>
    <property type="project" value="InterPro"/>
</dbReference>
<feature type="domain" description="RING-type" evidence="9">
    <location>
        <begin position="14"/>
        <end position="208"/>
    </location>
</feature>
<evidence type="ECO:0000256" key="2">
    <source>
        <dbReference type="ARBA" id="ARBA00012251"/>
    </source>
</evidence>
<feature type="non-terminal residue" evidence="10">
    <location>
        <position position="208"/>
    </location>
</feature>
<dbReference type="CDD" id="cd20335">
    <property type="entry name" value="BRcat_RBR"/>
    <property type="match status" value="1"/>
</dbReference>
<evidence type="ECO:0000256" key="7">
    <source>
        <dbReference type="ARBA" id="ARBA00022786"/>
    </source>
</evidence>
<dbReference type="InterPro" id="IPR044066">
    <property type="entry name" value="TRIAD_supradom"/>
</dbReference>
<evidence type="ECO:0000313" key="11">
    <source>
        <dbReference type="Proteomes" id="UP000799766"/>
    </source>
</evidence>
<dbReference type="Pfam" id="PF01485">
    <property type="entry name" value="IBR"/>
    <property type="match status" value="2"/>
</dbReference>
<dbReference type="OrthoDB" id="9977870at2759"/>
<keyword evidence="5" id="KW-0677">Repeat</keyword>
<keyword evidence="11" id="KW-1185">Reference proteome</keyword>
<dbReference type="Gene3D" id="1.20.120.1750">
    <property type="match status" value="1"/>
</dbReference>
<organism evidence="10 11">
    <name type="scientific">Lineolata rhizophorae</name>
    <dbReference type="NCBI Taxonomy" id="578093"/>
    <lineage>
        <taxon>Eukaryota</taxon>
        <taxon>Fungi</taxon>
        <taxon>Dikarya</taxon>
        <taxon>Ascomycota</taxon>
        <taxon>Pezizomycotina</taxon>
        <taxon>Dothideomycetes</taxon>
        <taxon>Dothideomycetes incertae sedis</taxon>
        <taxon>Lineolatales</taxon>
        <taxon>Lineolataceae</taxon>
        <taxon>Lineolata</taxon>
    </lineage>
</organism>
<keyword evidence="8" id="KW-0862">Zinc</keyword>